<evidence type="ECO:0000256" key="13">
    <source>
        <dbReference type="SAM" id="Phobius"/>
    </source>
</evidence>
<dbReference type="AlphaFoldDB" id="S4V177"/>
<sequence length="54" mass="6703">MPQLLPDPWFFLFIASWYIILTLIVPKIMKYKLFNLPQHHQDTKNQPSWHWPWP</sequence>
<keyword evidence="4 12" id="KW-0138">CF(0)</keyword>
<gene>
    <name evidence="14" type="primary">ATP8</name>
</gene>
<proteinExistence type="inferred from homology"/>
<accession>S4V177</accession>
<dbReference type="GO" id="GO:0031966">
    <property type="term" value="C:mitochondrial membrane"/>
    <property type="evidence" value="ECO:0007669"/>
    <property type="project" value="UniProtKB-SubCell"/>
</dbReference>
<keyword evidence="3 12" id="KW-0813">Transport</keyword>
<protein>
    <recommendedName>
        <fullName evidence="12">ATP synthase complex subunit 8</fullName>
    </recommendedName>
</protein>
<organism evidence="14">
    <name type="scientific">Leptopelis vermiculatus</name>
    <name type="common">vermiculated tree frog</name>
    <dbReference type="NCBI Taxonomy" id="39602"/>
    <lineage>
        <taxon>Eukaryota</taxon>
        <taxon>Metazoa</taxon>
        <taxon>Chordata</taxon>
        <taxon>Craniata</taxon>
        <taxon>Vertebrata</taxon>
        <taxon>Euteleostomi</taxon>
        <taxon>Amphibia</taxon>
        <taxon>Batrachia</taxon>
        <taxon>Anura</taxon>
        <taxon>Neobatrachia</taxon>
        <taxon>Microhyloidea</taxon>
        <taxon>Arthroleptidae</taxon>
        <taxon>Leptopelis</taxon>
    </lineage>
</organism>
<dbReference type="PANTHER" id="PTHR39937">
    <property type="entry name" value="ATP SYNTHASE PROTEIN 8"/>
    <property type="match status" value="1"/>
</dbReference>
<dbReference type="InterPro" id="IPR001421">
    <property type="entry name" value="ATP8_metazoa"/>
</dbReference>
<comment type="similarity">
    <text evidence="2 12">Belongs to the ATPase protein 8 family.</text>
</comment>
<dbReference type="GO" id="GO:0045259">
    <property type="term" value="C:proton-transporting ATP synthase complex"/>
    <property type="evidence" value="ECO:0007669"/>
    <property type="project" value="UniProtKB-KW"/>
</dbReference>
<dbReference type="GO" id="GO:0015986">
    <property type="term" value="P:proton motive force-driven ATP synthesis"/>
    <property type="evidence" value="ECO:0007669"/>
    <property type="project" value="InterPro"/>
</dbReference>
<keyword evidence="8 12" id="KW-0406">Ion transport</keyword>
<evidence type="ECO:0000256" key="6">
    <source>
        <dbReference type="ARBA" id="ARBA00022781"/>
    </source>
</evidence>
<keyword evidence="7 13" id="KW-1133">Transmembrane helix</keyword>
<evidence type="ECO:0000256" key="5">
    <source>
        <dbReference type="ARBA" id="ARBA00022692"/>
    </source>
</evidence>
<evidence type="ECO:0000256" key="10">
    <source>
        <dbReference type="ARBA" id="ARBA00023136"/>
    </source>
</evidence>
<name>S4V177_9NEOB</name>
<dbReference type="PANTHER" id="PTHR39937:SF1">
    <property type="entry name" value="ATP SYNTHASE PROTEIN 8"/>
    <property type="match status" value="1"/>
</dbReference>
<evidence type="ECO:0000256" key="12">
    <source>
        <dbReference type="RuleBase" id="RU003661"/>
    </source>
</evidence>
<keyword evidence="9 12" id="KW-0496">Mitochondrion</keyword>
<keyword evidence="5 12" id="KW-0812">Transmembrane</keyword>
<evidence type="ECO:0000256" key="1">
    <source>
        <dbReference type="ARBA" id="ARBA00004304"/>
    </source>
</evidence>
<dbReference type="GO" id="GO:0015078">
    <property type="term" value="F:proton transmembrane transporter activity"/>
    <property type="evidence" value="ECO:0007669"/>
    <property type="project" value="InterPro"/>
</dbReference>
<evidence type="ECO:0000256" key="8">
    <source>
        <dbReference type="ARBA" id="ARBA00023065"/>
    </source>
</evidence>
<evidence type="ECO:0000256" key="7">
    <source>
        <dbReference type="ARBA" id="ARBA00022989"/>
    </source>
</evidence>
<geneLocation type="mitochondrion" evidence="14"/>
<evidence type="ECO:0000256" key="2">
    <source>
        <dbReference type="ARBA" id="ARBA00008892"/>
    </source>
</evidence>
<dbReference type="Pfam" id="PF00895">
    <property type="entry name" value="ATP-synt_8"/>
    <property type="match status" value="1"/>
</dbReference>
<keyword evidence="11" id="KW-0066">ATP synthesis</keyword>
<feature type="transmembrane region" description="Helical" evidence="13">
    <location>
        <begin position="6"/>
        <end position="25"/>
    </location>
</feature>
<evidence type="ECO:0000256" key="9">
    <source>
        <dbReference type="ARBA" id="ARBA00023128"/>
    </source>
</evidence>
<evidence type="ECO:0000256" key="3">
    <source>
        <dbReference type="ARBA" id="ARBA00022448"/>
    </source>
</evidence>
<keyword evidence="10 13" id="KW-0472">Membrane</keyword>
<dbReference type="InterPro" id="IPR050635">
    <property type="entry name" value="ATPase_protein_8"/>
</dbReference>
<evidence type="ECO:0000313" key="14">
    <source>
        <dbReference type="EMBL" id="AGN71306.1"/>
    </source>
</evidence>
<evidence type="ECO:0000256" key="4">
    <source>
        <dbReference type="ARBA" id="ARBA00022547"/>
    </source>
</evidence>
<dbReference type="EMBL" id="JX564875">
    <property type="protein sequence ID" value="AGN71306.1"/>
    <property type="molecule type" value="Genomic_DNA"/>
</dbReference>
<comment type="subcellular location">
    <subcellularLocation>
        <location evidence="1 12">Mitochondrion membrane</location>
        <topology evidence="1 12">Single-pass membrane protein</topology>
    </subcellularLocation>
</comment>
<keyword evidence="6 12" id="KW-0375">Hydrogen ion transport</keyword>
<evidence type="ECO:0000256" key="11">
    <source>
        <dbReference type="ARBA" id="ARBA00023310"/>
    </source>
</evidence>
<reference evidence="14" key="1">
    <citation type="journal article" date="2013" name="Mol. Biol. Evol.">
        <title>Efficient Sequencing of Anuran mtDNAs and a Mitogenomic Exploration of the Phylogeny and Evolution of Frogs.</title>
        <authorList>
            <person name="Zhang P."/>
            <person name="Liang D."/>
            <person name="Mao R.L."/>
            <person name="Hillis D.M."/>
            <person name="Wake D.B."/>
            <person name="Cannatella D.C."/>
        </authorList>
    </citation>
    <scope>NUCLEOTIDE SEQUENCE</scope>
</reference>